<evidence type="ECO:0000256" key="7">
    <source>
        <dbReference type="ARBA" id="ARBA00041540"/>
    </source>
</evidence>
<evidence type="ECO:0000256" key="10">
    <source>
        <dbReference type="ARBA" id="ARBA00047817"/>
    </source>
</evidence>
<keyword evidence="3" id="KW-0560">Oxidoreductase</keyword>
<dbReference type="GeneID" id="103190838"/>
<feature type="transmembrane region" description="Helical" evidence="14">
    <location>
        <begin position="49"/>
        <end position="72"/>
    </location>
</feature>
<dbReference type="PRINTS" id="PR00080">
    <property type="entry name" value="SDRFAMILY"/>
</dbReference>
<dbReference type="KEGG" id="cmk:103190838"/>
<dbReference type="OrthoDB" id="9876299at2759"/>
<proteinExistence type="evidence at transcript level"/>
<comment type="catalytic activity">
    <reaction evidence="12">
        <text>corticosterone + NAD(+) = 11-dehydrocorticosterone + NADH + H(+)</text>
        <dbReference type="Rhea" id="RHEA:42204"/>
        <dbReference type="ChEBI" id="CHEBI:15378"/>
        <dbReference type="ChEBI" id="CHEBI:16827"/>
        <dbReference type="ChEBI" id="CHEBI:57540"/>
        <dbReference type="ChEBI" id="CHEBI:57945"/>
        <dbReference type="ChEBI" id="CHEBI:78600"/>
    </reaction>
    <physiologicalReaction direction="left-to-right" evidence="12">
        <dbReference type="Rhea" id="RHEA:42205"/>
    </physiologicalReaction>
</comment>
<dbReference type="InterPro" id="IPR020904">
    <property type="entry name" value="Sc_DH/Rdtase_CS"/>
</dbReference>
<dbReference type="Gene3D" id="3.40.50.720">
    <property type="entry name" value="NAD(P)-binding Rossmann-like Domain"/>
    <property type="match status" value="1"/>
</dbReference>
<dbReference type="PANTHER" id="PTHR43313">
    <property type="entry name" value="SHORT-CHAIN DEHYDROGENASE/REDUCTASE FAMILY 9C"/>
    <property type="match status" value="1"/>
</dbReference>
<comment type="pathway">
    <text evidence="1">Steroid metabolism.</text>
</comment>
<keyword evidence="5" id="KW-0753">Steroid metabolism</keyword>
<protein>
    <recommendedName>
        <fullName evidence="6">11-beta-hydroxysteroid dehydrogenase type 2</fullName>
    </recommendedName>
    <alternativeName>
        <fullName evidence="7">Corticosteroid 11-beta-dehydrogenase isozyme 2</fullName>
    </alternativeName>
    <alternativeName>
        <fullName evidence="8">NAD-dependent 11-beta-hydroxysteroid dehydrogenase</fullName>
    </alternativeName>
</protein>
<evidence type="ECO:0000256" key="6">
    <source>
        <dbReference type="ARBA" id="ARBA00040320"/>
    </source>
</evidence>
<dbReference type="PROSITE" id="PS00061">
    <property type="entry name" value="ADH_SHORT"/>
    <property type="match status" value="1"/>
</dbReference>
<dbReference type="GO" id="GO:0070523">
    <property type="term" value="F:11-beta-hydroxysteroid dehydrogenase (NAD+) activity"/>
    <property type="evidence" value="ECO:0007669"/>
    <property type="project" value="TreeGrafter"/>
</dbReference>
<evidence type="ECO:0000256" key="5">
    <source>
        <dbReference type="ARBA" id="ARBA00023221"/>
    </source>
</evidence>
<keyword evidence="14" id="KW-0812">Transmembrane</keyword>
<keyword evidence="14" id="KW-0472">Membrane</keyword>
<dbReference type="CDD" id="cd09805">
    <property type="entry name" value="type2_17beta_HSD-like_SDR_c"/>
    <property type="match status" value="1"/>
</dbReference>
<evidence type="ECO:0000256" key="11">
    <source>
        <dbReference type="ARBA" id="ARBA00048218"/>
    </source>
</evidence>
<comment type="catalytic activity">
    <reaction evidence="11">
        <text>11beta,17beta-dihydroxyandrost-4-ene-3-one + NAD(+) = 17beta-hydroxyandrost-4-ene-3,11-dione + NADH + H(+)</text>
        <dbReference type="Rhea" id="RHEA:69368"/>
        <dbReference type="ChEBI" id="CHEBI:15378"/>
        <dbReference type="ChEBI" id="CHEBI:34133"/>
        <dbReference type="ChEBI" id="CHEBI:57540"/>
        <dbReference type="ChEBI" id="CHEBI:57945"/>
        <dbReference type="ChEBI" id="CHEBI:81481"/>
    </reaction>
    <physiologicalReaction direction="left-to-right" evidence="11">
        <dbReference type="Rhea" id="RHEA:69369"/>
    </physiologicalReaction>
</comment>
<evidence type="ECO:0000256" key="12">
    <source>
        <dbReference type="ARBA" id="ARBA00048774"/>
    </source>
</evidence>
<feature type="transmembrane region" description="Helical" evidence="14">
    <location>
        <begin position="6"/>
        <end position="28"/>
    </location>
</feature>
<dbReference type="PRINTS" id="PR00081">
    <property type="entry name" value="GDHRDH"/>
</dbReference>
<dbReference type="EMBL" id="JW866845">
    <property type="protein sequence ID" value="AFO99362.1"/>
    <property type="molecule type" value="mRNA"/>
</dbReference>
<name>V9KMH0_CALMI</name>
<dbReference type="InterPro" id="IPR036291">
    <property type="entry name" value="NAD(P)-bd_dom_sf"/>
</dbReference>
<dbReference type="AlphaFoldDB" id="V9KMH0"/>
<accession>V9KMH0</accession>
<reference evidence="15" key="1">
    <citation type="journal article" date="2014" name="Nature">
        <title>Elephant shark genome provides unique insights into gnathostome evolution.</title>
        <authorList>
            <consortium name="International Elephant Shark Genome Sequencing Consortium"/>
            <person name="Venkatesh B."/>
            <person name="Lee A.P."/>
            <person name="Ravi V."/>
            <person name="Maurya A.K."/>
            <person name="Lian M.M."/>
            <person name="Swann J.B."/>
            <person name="Ohta Y."/>
            <person name="Flajnik M.F."/>
            <person name="Sutoh Y."/>
            <person name="Kasahara M."/>
            <person name="Hoon S."/>
            <person name="Gangu V."/>
            <person name="Roy S.W."/>
            <person name="Irimia M."/>
            <person name="Korzh V."/>
            <person name="Kondrychyn I."/>
            <person name="Lim Z.W."/>
            <person name="Tay B.H."/>
            <person name="Tohari S."/>
            <person name="Kong K.W."/>
            <person name="Ho S."/>
            <person name="Lorente-Galdos B."/>
            <person name="Quilez J."/>
            <person name="Marques-Bonet T."/>
            <person name="Raney B.J."/>
            <person name="Ingham P.W."/>
            <person name="Tay A."/>
            <person name="Hillier L.W."/>
            <person name="Minx P."/>
            <person name="Boehm T."/>
            <person name="Wilson R.K."/>
            <person name="Brenner S."/>
            <person name="Warren W.C."/>
        </authorList>
    </citation>
    <scope>NUCLEOTIDE SEQUENCE</scope>
    <source>
        <tissue evidence="15">Kidney</tissue>
    </source>
</reference>
<organism evidence="15">
    <name type="scientific">Callorhinchus milii</name>
    <name type="common">Ghost shark</name>
    <dbReference type="NCBI Taxonomy" id="7868"/>
    <lineage>
        <taxon>Eukaryota</taxon>
        <taxon>Metazoa</taxon>
        <taxon>Chordata</taxon>
        <taxon>Craniata</taxon>
        <taxon>Vertebrata</taxon>
        <taxon>Chondrichthyes</taxon>
        <taxon>Holocephali</taxon>
        <taxon>Chimaeriformes</taxon>
        <taxon>Callorhinchidae</taxon>
        <taxon>Callorhinchus</taxon>
    </lineage>
</organism>
<dbReference type="FunFam" id="3.40.50.720:FF:000074">
    <property type="entry name" value="Retinol dehydrogenase type 1"/>
    <property type="match status" value="1"/>
</dbReference>
<keyword evidence="14" id="KW-1133">Transmembrane helix</keyword>
<evidence type="ECO:0000256" key="2">
    <source>
        <dbReference type="ARBA" id="ARBA00006484"/>
    </source>
</evidence>
<dbReference type="InterPro" id="IPR002347">
    <property type="entry name" value="SDR_fam"/>
</dbReference>
<keyword evidence="4" id="KW-0443">Lipid metabolism</keyword>
<evidence type="ECO:0000256" key="8">
    <source>
        <dbReference type="ARBA" id="ARBA00042028"/>
    </source>
</evidence>
<dbReference type="Pfam" id="PF00106">
    <property type="entry name" value="adh_short"/>
    <property type="match status" value="1"/>
</dbReference>
<sequence>MEGFSSCLLVYVCVSSVLGTAAVLKLLPQVQISQRLVLSAGLLVTLERLCYTYLGGFTGSVICWLTFLLFLFHSFSPPQLSVQGKAVFITGCDSGFGKTIAQHFDSMGFKVFATVLNKDGPGAIELVQMCSEELTLIQMDLTKPQDIENAVQFTKEKLGEKGLWGLVNNAGICINIGDAELSLMSNYRGCMEVNFFGAITITKAFLPLIRREKGRIVNVSSPAGETPFPSFAAYGASKAALTLFTNILRQELNFWGVKVCTILPGFYKTAKVQDHTHWEQQNCNLLKNLSSELLQDYGEEYILEIKNQFLKRIHFAKEDFSPVIDSITDAVLSTNPRPRYYAGKDVIIQYIILNFLPITISDLLFNRFFIQHKILPKALHK</sequence>
<comment type="catalytic activity">
    <reaction evidence="9">
        <text>11beta-hydroxyandrost-4-ene-3,17-dione + NAD(+) = androst-4-ene-3,11,17-trione + NADH + H(+)</text>
        <dbReference type="Rhea" id="RHEA:69408"/>
        <dbReference type="ChEBI" id="CHEBI:2495"/>
        <dbReference type="ChEBI" id="CHEBI:15378"/>
        <dbReference type="ChEBI" id="CHEBI:27967"/>
        <dbReference type="ChEBI" id="CHEBI:57540"/>
        <dbReference type="ChEBI" id="CHEBI:57945"/>
    </reaction>
    <physiologicalReaction direction="left-to-right" evidence="9">
        <dbReference type="Rhea" id="RHEA:69409"/>
    </physiologicalReaction>
</comment>
<dbReference type="RefSeq" id="XP_042196263.1">
    <property type="nucleotide sequence ID" value="XM_042340329.1"/>
</dbReference>
<evidence type="ECO:0000313" key="15">
    <source>
        <dbReference type="EMBL" id="AFO99362.1"/>
    </source>
</evidence>
<evidence type="ECO:0000256" key="1">
    <source>
        <dbReference type="ARBA" id="ARBA00004854"/>
    </source>
</evidence>
<evidence type="ECO:0000256" key="3">
    <source>
        <dbReference type="ARBA" id="ARBA00023002"/>
    </source>
</evidence>
<dbReference type="PANTHER" id="PTHR43313:SF2">
    <property type="entry name" value="11-BETA-HYDROXYSTEROID DEHYDROGENASE TYPE 2"/>
    <property type="match status" value="1"/>
</dbReference>
<evidence type="ECO:0000256" key="9">
    <source>
        <dbReference type="ARBA" id="ARBA00047650"/>
    </source>
</evidence>
<evidence type="ECO:0000256" key="4">
    <source>
        <dbReference type="ARBA" id="ARBA00023098"/>
    </source>
</evidence>
<comment type="catalytic activity">
    <reaction evidence="10">
        <text>an 11beta-hydroxysteroid + NAD(+) = an 11-oxosteroid + NADH + H(+)</text>
        <dbReference type="Rhea" id="RHEA:53116"/>
        <dbReference type="ChEBI" id="CHEBI:15378"/>
        <dbReference type="ChEBI" id="CHEBI:35346"/>
        <dbReference type="ChEBI" id="CHEBI:47787"/>
        <dbReference type="ChEBI" id="CHEBI:57540"/>
        <dbReference type="ChEBI" id="CHEBI:57945"/>
    </reaction>
    <physiologicalReaction direction="left-to-right" evidence="10">
        <dbReference type="Rhea" id="RHEA:53117"/>
    </physiologicalReaction>
</comment>
<comment type="similarity">
    <text evidence="2 13">Belongs to the short-chain dehydrogenases/reductases (SDR) family.</text>
</comment>
<dbReference type="SUPFAM" id="SSF51735">
    <property type="entry name" value="NAD(P)-binding Rossmann-fold domains"/>
    <property type="match status" value="1"/>
</dbReference>
<dbReference type="GO" id="GO:0008211">
    <property type="term" value="P:glucocorticoid metabolic process"/>
    <property type="evidence" value="ECO:0007669"/>
    <property type="project" value="TreeGrafter"/>
</dbReference>
<evidence type="ECO:0000256" key="14">
    <source>
        <dbReference type="SAM" id="Phobius"/>
    </source>
</evidence>
<evidence type="ECO:0000256" key="13">
    <source>
        <dbReference type="RuleBase" id="RU000363"/>
    </source>
</evidence>